<feature type="compositionally biased region" description="Basic residues" evidence="1">
    <location>
        <begin position="1"/>
        <end position="15"/>
    </location>
</feature>
<feature type="region of interest" description="Disordered" evidence="1">
    <location>
        <begin position="310"/>
        <end position="363"/>
    </location>
</feature>
<feature type="compositionally biased region" description="Basic and acidic residues" evidence="1">
    <location>
        <begin position="191"/>
        <end position="207"/>
    </location>
</feature>
<feature type="compositionally biased region" description="Basic and acidic residues" evidence="1">
    <location>
        <begin position="163"/>
        <end position="174"/>
    </location>
</feature>
<organism evidence="2">
    <name type="scientific">Zeugodacus cucurbitae</name>
    <name type="common">Melon fruit fly</name>
    <name type="synonym">Bactrocera cucurbitae</name>
    <dbReference type="NCBI Taxonomy" id="28588"/>
    <lineage>
        <taxon>Eukaryota</taxon>
        <taxon>Metazoa</taxon>
        <taxon>Ecdysozoa</taxon>
        <taxon>Arthropoda</taxon>
        <taxon>Hexapoda</taxon>
        <taxon>Insecta</taxon>
        <taxon>Pterygota</taxon>
        <taxon>Neoptera</taxon>
        <taxon>Endopterygota</taxon>
        <taxon>Diptera</taxon>
        <taxon>Brachycera</taxon>
        <taxon>Muscomorpha</taxon>
        <taxon>Tephritoidea</taxon>
        <taxon>Tephritidae</taxon>
        <taxon>Zeugodacus</taxon>
        <taxon>Zeugodacus</taxon>
    </lineage>
</organism>
<feature type="compositionally biased region" description="Basic and acidic residues" evidence="1">
    <location>
        <begin position="476"/>
        <end position="486"/>
    </location>
</feature>
<protein>
    <submittedName>
        <fullName evidence="2">Uncharacterized protein</fullName>
    </submittedName>
</protein>
<sequence length="651" mass="74362">MPSKAKHINAKRKPVQKRDDAHSTRGENEVRELWFNPQATKICDSHMAICACDCDCPIWQNENLQLELQKLVNKYSHKGTAGMKLCPCAREETQIKTKAKAREEANEAAKGLNTKRSRSKQREGKEQRKRHASKENENAKTVHEKSRSRSRNRPSPVNRKFKTREEAKRYRELKAIYTTKPQESASSARQNENETKSSRKNQNERGGHITKSTESVTMAAQRPHTPRKPVGRNKSKTRSPLSTDCGCPCDVEERDQPKEHDRETEVGCCGMCKKSKADKRQREYEAYTPTQCPAKHTRMPNREAEFAHTADEAELLEILKATYTREVKPKPAPPPPPPPDTTRDEETGCCGSSSKRKQQQSEANLYDQYRSYECSCGDNYPQEFEPHQPMEEHTSKNIKQTRNRTPEQKSSETLASAKLHKQPNTKARGGKVAPPVPPKYAPRKIKSVESNAKHKNKLDKSQSDSTVYASKRKPKNVKDTENKNAPEDYDSDKMSCPCRLCRMKQKTEDDKPEAEAKTNKKRKSPPAAASLSPTKNQKHKQQATKPEPKPDRTPKHQRYPTNYKPQKADGRKARRRNRPAFHPKPESQTKPATKKAKTSSKQADKSSLNKDENSETSLCSCLRKKKHVEDSNIREKSRSIRIKNFSVNRIR</sequence>
<gene>
    <name evidence="2" type="ORF">g.19611</name>
</gene>
<feature type="compositionally biased region" description="Basic and acidic residues" evidence="1">
    <location>
        <begin position="602"/>
        <end position="613"/>
    </location>
</feature>
<feature type="compositionally biased region" description="Basic and acidic residues" evidence="1">
    <location>
        <begin position="254"/>
        <end position="265"/>
    </location>
</feature>
<feature type="region of interest" description="Disordered" evidence="1">
    <location>
        <begin position="1"/>
        <end position="26"/>
    </location>
</feature>
<feature type="compositionally biased region" description="Basic and acidic residues" evidence="1">
    <location>
        <begin position="384"/>
        <end position="395"/>
    </location>
</feature>
<proteinExistence type="predicted"/>
<feature type="compositionally biased region" description="Basic and acidic residues" evidence="1">
    <location>
        <begin position="133"/>
        <end position="147"/>
    </location>
</feature>
<evidence type="ECO:0000313" key="2">
    <source>
        <dbReference type="EMBL" id="JAD02705.1"/>
    </source>
</evidence>
<feature type="compositionally biased region" description="Basic residues" evidence="1">
    <location>
        <begin position="224"/>
        <end position="237"/>
    </location>
</feature>
<evidence type="ECO:0000256" key="1">
    <source>
        <dbReference type="SAM" id="MobiDB-lite"/>
    </source>
</evidence>
<reference evidence="2" key="1">
    <citation type="submission" date="2014-11" db="EMBL/GenBank/DDBJ databases">
        <authorList>
            <person name="Geib S."/>
        </authorList>
    </citation>
    <scope>NUCLEOTIDE SEQUENCE</scope>
</reference>
<accession>A0A0A1WW14</accession>
<name>A0A0A1WW14_ZEUCU</name>
<feature type="region of interest" description="Disordered" evidence="1">
    <location>
        <begin position="97"/>
        <end position="265"/>
    </location>
</feature>
<dbReference type="EMBL" id="GBXI01011587">
    <property type="protein sequence ID" value="JAD02705.1"/>
    <property type="molecule type" value="Transcribed_RNA"/>
</dbReference>
<feature type="compositionally biased region" description="Polar residues" evidence="1">
    <location>
        <begin position="179"/>
        <end position="190"/>
    </location>
</feature>
<feature type="compositionally biased region" description="Basic residues" evidence="1">
    <location>
        <begin position="572"/>
        <end position="581"/>
    </location>
</feature>
<feature type="compositionally biased region" description="Pro residues" evidence="1">
    <location>
        <begin position="330"/>
        <end position="340"/>
    </location>
</feature>
<feature type="compositionally biased region" description="Basic and acidic residues" evidence="1">
    <location>
        <begin position="505"/>
        <end position="518"/>
    </location>
</feature>
<feature type="region of interest" description="Disordered" evidence="1">
    <location>
        <begin position="377"/>
        <end position="617"/>
    </location>
</feature>
<feature type="compositionally biased region" description="Basic and acidic residues" evidence="1">
    <location>
        <begin position="16"/>
        <end position="26"/>
    </location>
</feature>
<dbReference type="AlphaFoldDB" id="A0A0A1WW14"/>
<feature type="compositionally biased region" description="Basic and acidic residues" evidence="1">
    <location>
        <begin position="97"/>
        <end position="107"/>
    </location>
</feature>
<reference evidence="2" key="2">
    <citation type="journal article" date="2015" name="Gigascience">
        <title>Reconstructing a comprehensive transcriptome assembly of a white-pupal translocated strain of the pest fruit fly Bactrocera cucurbitae.</title>
        <authorList>
            <person name="Sim S.B."/>
            <person name="Calla B."/>
            <person name="Hall B."/>
            <person name="DeRego T."/>
            <person name="Geib S.M."/>
        </authorList>
    </citation>
    <scope>NUCLEOTIDE SEQUENCE</scope>
</reference>